<protein>
    <submittedName>
        <fullName evidence="1">Uncharacterized protein</fullName>
    </submittedName>
</protein>
<dbReference type="EMBL" id="KN838570">
    <property type="protein sequence ID" value="KIK04378.1"/>
    <property type="molecule type" value="Genomic_DNA"/>
</dbReference>
<accession>A0A0C9Y8L9</accession>
<reference evidence="1 2" key="1">
    <citation type="submission" date="2014-04" db="EMBL/GenBank/DDBJ databases">
        <authorList>
            <consortium name="DOE Joint Genome Institute"/>
            <person name="Kuo A."/>
            <person name="Kohler A."/>
            <person name="Nagy L.G."/>
            <person name="Floudas D."/>
            <person name="Copeland A."/>
            <person name="Barry K.W."/>
            <person name="Cichocki N."/>
            <person name="Veneault-Fourrey C."/>
            <person name="LaButti K."/>
            <person name="Lindquist E.A."/>
            <person name="Lipzen A."/>
            <person name="Lundell T."/>
            <person name="Morin E."/>
            <person name="Murat C."/>
            <person name="Sun H."/>
            <person name="Tunlid A."/>
            <person name="Henrissat B."/>
            <person name="Grigoriev I.V."/>
            <person name="Hibbett D.S."/>
            <person name="Martin F."/>
            <person name="Nordberg H.P."/>
            <person name="Cantor M.N."/>
            <person name="Hua S.X."/>
        </authorList>
    </citation>
    <scope>NUCLEOTIDE SEQUENCE [LARGE SCALE GENOMIC DNA]</scope>
    <source>
        <strain evidence="1 2">LaAM-08-1</strain>
    </source>
</reference>
<dbReference type="HOGENOM" id="CLU_2628554_0_0_1"/>
<keyword evidence="2" id="KW-1185">Reference proteome</keyword>
<dbReference type="AlphaFoldDB" id="A0A0C9Y8L9"/>
<gene>
    <name evidence="1" type="ORF">K443DRAFT_93268</name>
</gene>
<feature type="non-terminal residue" evidence="1">
    <location>
        <position position="78"/>
    </location>
</feature>
<evidence type="ECO:0000313" key="2">
    <source>
        <dbReference type="Proteomes" id="UP000054477"/>
    </source>
</evidence>
<proteinExistence type="predicted"/>
<organism evidence="1 2">
    <name type="scientific">Laccaria amethystina LaAM-08-1</name>
    <dbReference type="NCBI Taxonomy" id="1095629"/>
    <lineage>
        <taxon>Eukaryota</taxon>
        <taxon>Fungi</taxon>
        <taxon>Dikarya</taxon>
        <taxon>Basidiomycota</taxon>
        <taxon>Agaricomycotina</taxon>
        <taxon>Agaricomycetes</taxon>
        <taxon>Agaricomycetidae</taxon>
        <taxon>Agaricales</taxon>
        <taxon>Agaricineae</taxon>
        <taxon>Hydnangiaceae</taxon>
        <taxon>Laccaria</taxon>
    </lineage>
</organism>
<evidence type="ECO:0000313" key="1">
    <source>
        <dbReference type="EMBL" id="KIK04378.1"/>
    </source>
</evidence>
<dbReference type="Proteomes" id="UP000054477">
    <property type="component" value="Unassembled WGS sequence"/>
</dbReference>
<sequence>VLDQAKRMKMKGGRRRIWITGRIRNTVKSTLQVTQSTLGLLAAHCEAVLEPTVRQDENTLVLVMIYRCSLGLWCRQEA</sequence>
<reference evidence="2" key="2">
    <citation type="submission" date="2015-01" db="EMBL/GenBank/DDBJ databases">
        <title>Evolutionary Origins and Diversification of the Mycorrhizal Mutualists.</title>
        <authorList>
            <consortium name="DOE Joint Genome Institute"/>
            <consortium name="Mycorrhizal Genomics Consortium"/>
            <person name="Kohler A."/>
            <person name="Kuo A."/>
            <person name="Nagy L.G."/>
            <person name="Floudas D."/>
            <person name="Copeland A."/>
            <person name="Barry K.W."/>
            <person name="Cichocki N."/>
            <person name="Veneault-Fourrey C."/>
            <person name="LaButti K."/>
            <person name="Lindquist E.A."/>
            <person name="Lipzen A."/>
            <person name="Lundell T."/>
            <person name="Morin E."/>
            <person name="Murat C."/>
            <person name="Riley R."/>
            <person name="Ohm R."/>
            <person name="Sun H."/>
            <person name="Tunlid A."/>
            <person name="Henrissat B."/>
            <person name="Grigoriev I.V."/>
            <person name="Hibbett D.S."/>
            <person name="Martin F."/>
        </authorList>
    </citation>
    <scope>NUCLEOTIDE SEQUENCE [LARGE SCALE GENOMIC DNA]</scope>
    <source>
        <strain evidence="2">LaAM-08-1</strain>
    </source>
</reference>
<name>A0A0C9Y8L9_9AGAR</name>